<dbReference type="PANTHER" id="PTHR33116">
    <property type="entry name" value="REVERSE TRANSCRIPTASE ZINC-BINDING DOMAIN-CONTAINING PROTEIN-RELATED-RELATED"/>
    <property type="match status" value="1"/>
</dbReference>
<dbReference type="CDD" id="cd01650">
    <property type="entry name" value="RT_nLTR_like"/>
    <property type="match status" value="1"/>
</dbReference>
<comment type="caution">
    <text evidence="2">The sequence shown here is derived from an EMBL/GenBank/DDBJ whole genome shotgun (WGS) entry which is preliminary data.</text>
</comment>
<protein>
    <submittedName>
        <fullName evidence="2">Retrovirus-related Pol polyprotein from type-2 retrotransposable element R2DM</fullName>
    </submittedName>
</protein>
<dbReference type="InterPro" id="IPR043502">
    <property type="entry name" value="DNA/RNA_pol_sf"/>
</dbReference>
<dbReference type="AlphaFoldDB" id="A0AAW2SKV2"/>
<reference evidence="2" key="2">
    <citation type="journal article" date="2024" name="Plant">
        <title>Genomic evolution and insights into agronomic trait innovations of Sesamum species.</title>
        <authorList>
            <person name="Miao H."/>
            <person name="Wang L."/>
            <person name="Qu L."/>
            <person name="Liu H."/>
            <person name="Sun Y."/>
            <person name="Le M."/>
            <person name="Wang Q."/>
            <person name="Wei S."/>
            <person name="Zheng Y."/>
            <person name="Lin W."/>
            <person name="Duan Y."/>
            <person name="Cao H."/>
            <person name="Xiong S."/>
            <person name="Wang X."/>
            <person name="Wei L."/>
            <person name="Li C."/>
            <person name="Ma Q."/>
            <person name="Ju M."/>
            <person name="Zhao R."/>
            <person name="Li G."/>
            <person name="Mu C."/>
            <person name="Tian Q."/>
            <person name="Mei H."/>
            <person name="Zhang T."/>
            <person name="Gao T."/>
            <person name="Zhang H."/>
        </authorList>
    </citation>
    <scope>NUCLEOTIDE SEQUENCE</scope>
    <source>
        <strain evidence="2">G02</strain>
    </source>
</reference>
<organism evidence="2">
    <name type="scientific">Sesamum radiatum</name>
    <name type="common">Black benniseed</name>
    <dbReference type="NCBI Taxonomy" id="300843"/>
    <lineage>
        <taxon>Eukaryota</taxon>
        <taxon>Viridiplantae</taxon>
        <taxon>Streptophyta</taxon>
        <taxon>Embryophyta</taxon>
        <taxon>Tracheophyta</taxon>
        <taxon>Spermatophyta</taxon>
        <taxon>Magnoliopsida</taxon>
        <taxon>eudicotyledons</taxon>
        <taxon>Gunneridae</taxon>
        <taxon>Pentapetalae</taxon>
        <taxon>asterids</taxon>
        <taxon>lamiids</taxon>
        <taxon>Lamiales</taxon>
        <taxon>Pedaliaceae</taxon>
        <taxon>Sesamum</taxon>
    </lineage>
</organism>
<sequence>MCSILVADFRPISCCNVIYKIITKILVLRIRGVLDKIISQSQTAFVPGRSISDNVLLAQELFSGYNQCRLPPRCALKVDLRKAYDTVEWIFLLAMLQLFGFPPTFNRWIEECVTSPHFSFIPQWRGTWFLYRARGLRQGDPVSPYLFVLVMEVLHLILRNLLSRMVVLPIIGSKIDARIHGWDGVGLSFAGRVQLIKSVLLAFEVYWAMAFLLPKGVIKEIVKRIRTFLWKGNSSSGYPKVAWESVCKPIEEGGQGIRDILALNRALMSRHLWSVIKHEKESKWVDWIAHYRLRDASIWTINAKRGAWSCGRCLSYEIIQNLPPIHTGRDVITWDSNGGEFTNAAAYHLFRPPGPKVLPYCDQKTHPISMALCGLASCIVASGGPRPDGEERNFHKFQHKIRAPSTIGL</sequence>
<dbReference type="EMBL" id="JACGWJ010000010">
    <property type="protein sequence ID" value="KAL0393125.1"/>
    <property type="molecule type" value="Genomic_DNA"/>
</dbReference>
<name>A0AAW2SKV2_SESRA</name>
<proteinExistence type="predicted"/>
<dbReference type="Pfam" id="PF00078">
    <property type="entry name" value="RVT_1"/>
    <property type="match status" value="1"/>
</dbReference>
<dbReference type="InterPro" id="IPR000477">
    <property type="entry name" value="RT_dom"/>
</dbReference>
<accession>A0AAW2SKV2</accession>
<evidence type="ECO:0000313" key="2">
    <source>
        <dbReference type="EMBL" id="KAL0393125.1"/>
    </source>
</evidence>
<feature type="domain" description="Reverse transcriptase" evidence="1">
    <location>
        <begin position="8"/>
        <end position="158"/>
    </location>
</feature>
<evidence type="ECO:0000259" key="1">
    <source>
        <dbReference type="Pfam" id="PF00078"/>
    </source>
</evidence>
<dbReference type="PANTHER" id="PTHR33116:SF78">
    <property type="entry name" value="OS12G0587133 PROTEIN"/>
    <property type="match status" value="1"/>
</dbReference>
<reference evidence="2" key="1">
    <citation type="submission" date="2020-06" db="EMBL/GenBank/DDBJ databases">
        <authorList>
            <person name="Li T."/>
            <person name="Hu X."/>
            <person name="Zhang T."/>
            <person name="Song X."/>
            <person name="Zhang H."/>
            <person name="Dai N."/>
            <person name="Sheng W."/>
            <person name="Hou X."/>
            <person name="Wei L."/>
        </authorList>
    </citation>
    <scope>NUCLEOTIDE SEQUENCE</scope>
    <source>
        <strain evidence="2">G02</strain>
        <tissue evidence="2">Leaf</tissue>
    </source>
</reference>
<dbReference type="SUPFAM" id="SSF56672">
    <property type="entry name" value="DNA/RNA polymerases"/>
    <property type="match status" value="1"/>
</dbReference>
<gene>
    <name evidence="2" type="ORF">Sradi_2535300</name>
</gene>